<evidence type="ECO:0000256" key="3">
    <source>
        <dbReference type="ARBA" id="ARBA00023180"/>
    </source>
</evidence>
<evidence type="ECO:0000256" key="1">
    <source>
        <dbReference type="ARBA" id="ARBA00022729"/>
    </source>
</evidence>
<keyword evidence="3" id="KW-0325">Glycoprotein</keyword>
<keyword evidence="6" id="KW-1185">Reference proteome</keyword>
<sequence length="311" mass="33930">MAAIAPVSATPMYKLDETWPEDASHFKAQIFCTDVLSFGETSEVYVAQRGDVKSKMLVFSENGVLLRSWDTEQIDMPHGVRVRVPVGHGLTEAEIWVTDVGNGRVGCCLKMFDREGTLKTTIGTPGESGTSLNPLQFDQVGDVAFNEAGEMFVVDGDGGMNNRLLKLSTDHNLLWSVGGKGSAPGLFSVPHCVEVDRYGQVWVADRKNRRIQVFHGDTGAYIGEWALDEDVYTARFSADKSHILALQMKVRRILVIAAPKEPGNLGDCEVIDSIQMKEGTQPHLLSVSQSTGAIYVGDIGANTCYKFSPLS</sequence>
<dbReference type="GO" id="GO:0005576">
    <property type="term" value="C:extracellular region"/>
    <property type="evidence" value="ECO:0007669"/>
    <property type="project" value="TreeGrafter"/>
</dbReference>
<dbReference type="PANTHER" id="PTHR10680:SF28">
    <property type="entry name" value="SMP-30_GLUCONOLACTONASE_LRE-LIKE REGION DOMAIN-CONTAINING PROTEIN"/>
    <property type="match status" value="1"/>
</dbReference>
<name>A0A8K0EMZ9_BRALA</name>
<dbReference type="Gene3D" id="2.120.10.30">
    <property type="entry name" value="TolB, C-terminal domain"/>
    <property type="match status" value="1"/>
</dbReference>
<evidence type="ECO:0000313" key="6">
    <source>
        <dbReference type="Proteomes" id="UP000838412"/>
    </source>
</evidence>
<dbReference type="OrthoDB" id="9998646at2759"/>
<dbReference type="Proteomes" id="UP000838412">
    <property type="component" value="Chromosome 3"/>
</dbReference>
<evidence type="ECO:0000313" key="5">
    <source>
        <dbReference type="EMBL" id="CAH1257913.1"/>
    </source>
</evidence>
<dbReference type="Pfam" id="PF01436">
    <property type="entry name" value="NHL"/>
    <property type="match status" value="1"/>
</dbReference>
<organism evidence="5 6">
    <name type="scientific">Branchiostoma lanceolatum</name>
    <name type="common">Common lancelet</name>
    <name type="synonym">Amphioxus lanceolatum</name>
    <dbReference type="NCBI Taxonomy" id="7740"/>
    <lineage>
        <taxon>Eukaryota</taxon>
        <taxon>Metazoa</taxon>
        <taxon>Chordata</taxon>
        <taxon>Cephalochordata</taxon>
        <taxon>Leptocardii</taxon>
        <taxon>Amphioxiformes</taxon>
        <taxon>Branchiostomatidae</taxon>
        <taxon>Branchiostoma</taxon>
    </lineage>
</organism>
<dbReference type="PANTHER" id="PTHR10680">
    <property type="entry name" value="PEPTIDYL-GLYCINE ALPHA-AMIDATING MONOOXYGENASE"/>
    <property type="match status" value="1"/>
</dbReference>
<dbReference type="EMBL" id="OV696688">
    <property type="protein sequence ID" value="CAH1257913.1"/>
    <property type="molecule type" value="Genomic_DNA"/>
</dbReference>
<dbReference type="AlphaFoldDB" id="A0A8K0EMZ9"/>
<dbReference type="InterPro" id="IPR011042">
    <property type="entry name" value="6-blade_b-propeller_TolB-like"/>
</dbReference>
<feature type="repeat" description="NHL" evidence="4">
    <location>
        <begin position="176"/>
        <end position="217"/>
    </location>
</feature>
<gene>
    <name evidence="5" type="primary">NHLRC3</name>
    <name evidence="5" type="ORF">BLAG_LOCUS15662</name>
</gene>
<keyword evidence="1" id="KW-0732">Signal</keyword>
<dbReference type="PROSITE" id="PS51125">
    <property type="entry name" value="NHL"/>
    <property type="match status" value="1"/>
</dbReference>
<dbReference type="SUPFAM" id="SSF101898">
    <property type="entry name" value="NHL repeat"/>
    <property type="match status" value="1"/>
</dbReference>
<accession>A0A8K0EMZ9</accession>
<protein>
    <submittedName>
        <fullName evidence="5">NHLRC3 protein</fullName>
    </submittedName>
</protein>
<reference evidence="5" key="1">
    <citation type="submission" date="2022-01" db="EMBL/GenBank/DDBJ databases">
        <authorList>
            <person name="Braso-Vives M."/>
        </authorList>
    </citation>
    <scope>NUCLEOTIDE SEQUENCE</scope>
</reference>
<dbReference type="InterPro" id="IPR001258">
    <property type="entry name" value="NHL_repeat"/>
</dbReference>
<evidence type="ECO:0000256" key="4">
    <source>
        <dbReference type="PROSITE-ProRule" id="PRU00504"/>
    </source>
</evidence>
<proteinExistence type="predicted"/>
<evidence type="ECO:0000256" key="2">
    <source>
        <dbReference type="ARBA" id="ARBA00022737"/>
    </source>
</evidence>
<keyword evidence="2" id="KW-0677">Repeat</keyword>